<evidence type="ECO:0000256" key="1">
    <source>
        <dbReference type="ARBA" id="ARBA00010531"/>
    </source>
</evidence>
<keyword evidence="3 4" id="KW-0687">Ribonucleoprotein</keyword>
<proteinExistence type="inferred from homology"/>
<dbReference type="STRING" id="1569628.A0A316UP89"/>
<dbReference type="Pfam" id="PF00687">
    <property type="entry name" value="Ribosomal_L1"/>
    <property type="match status" value="1"/>
</dbReference>
<gene>
    <name evidence="6" type="ORF">BDZ90DRAFT_232672</name>
</gene>
<evidence type="ECO:0000256" key="2">
    <source>
        <dbReference type="ARBA" id="ARBA00022980"/>
    </source>
</evidence>
<dbReference type="AlphaFoldDB" id="A0A316UP89"/>
<evidence type="ECO:0000256" key="4">
    <source>
        <dbReference type="RuleBase" id="RU000659"/>
    </source>
</evidence>
<dbReference type="Proteomes" id="UP000245884">
    <property type="component" value="Unassembled WGS sequence"/>
</dbReference>
<sequence>MTILINSTTRRAARVLTQQAAALGAASSSAASTSRTLLPPHPSSSYPAPRLFSTTPANHGKSRPGEGKDAIKRRKRAERMAKSGENEIEKEREFYTLQEAVEILKAVEVARPFSSFEVHIVTSISSHQSNALRGRLTLPLSTSRRPPSLIIFAADGTPASASAKAYASSHPTIPIQVGGTELIQAVVDGSAGNFDKVLASPEMMPALSRALARSLGPKGLMPNAKRGTVAEGEEEMAEAIGEAVGAVDWRGDKQAVVRAAVARTSFSLPEVRTNLRAFMASVLDRATSSTLSGGNSTSGNASSASRSSTGRSRWSTLAARGDGERAPPDAVKKAKGIVKQVHISSTMGPGIKLPVEEV</sequence>
<feature type="compositionally biased region" description="Basic and acidic residues" evidence="5">
    <location>
        <begin position="321"/>
        <end position="332"/>
    </location>
</feature>
<dbReference type="GeneID" id="37028161"/>
<feature type="region of interest" description="Disordered" evidence="5">
    <location>
        <begin position="24"/>
        <end position="73"/>
    </location>
</feature>
<feature type="region of interest" description="Disordered" evidence="5">
    <location>
        <begin position="288"/>
        <end position="333"/>
    </location>
</feature>
<evidence type="ECO:0000256" key="5">
    <source>
        <dbReference type="SAM" id="MobiDB-lite"/>
    </source>
</evidence>
<feature type="compositionally biased region" description="Low complexity" evidence="5">
    <location>
        <begin position="288"/>
        <end position="317"/>
    </location>
</feature>
<evidence type="ECO:0000256" key="3">
    <source>
        <dbReference type="ARBA" id="ARBA00023274"/>
    </source>
</evidence>
<dbReference type="RefSeq" id="XP_025361724.1">
    <property type="nucleotide sequence ID" value="XM_025506338.1"/>
</dbReference>
<name>A0A316UP89_9BASI</name>
<dbReference type="SUPFAM" id="SSF56808">
    <property type="entry name" value="Ribosomal protein L1"/>
    <property type="match status" value="1"/>
</dbReference>
<comment type="similarity">
    <text evidence="1 4">Belongs to the universal ribosomal protein uL1 family.</text>
</comment>
<dbReference type="InterPro" id="IPR023674">
    <property type="entry name" value="Ribosomal_uL1-like"/>
</dbReference>
<dbReference type="OrthoDB" id="1747252at2759"/>
<feature type="non-terminal residue" evidence="6">
    <location>
        <position position="358"/>
    </location>
</feature>
<dbReference type="InterPro" id="IPR028364">
    <property type="entry name" value="Ribosomal_uL1/biogenesis"/>
</dbReference>
<evidence type="ECO:0000313" key="7">
    <source>
        <dbReference type="Proteomes" id="UP000245884"/>
    </source>
</evidence>
<organism evidence="6 7">
    <name type="scientific">Jaminaea rosea</name>
    <dbReference type="NCBI Taxonomy" id="1569628"/>
    <lineage>
        <taxon>Eukaryota</taxon>
        <taxon>Fungi</taxon>
        <taxon>Dikarya</taxon>
        <taxon>Basidiomycota</taxon>
        <taxon>Ustilaginomycotina</taxon>
        <taxon>Exobasidiomycetes</taxon>
        <taxon>Microstromatales</taxon>
        <taxon>Microstromatales incertae sedis</taxon>
        <taxon>Jaminaea</taxon>
    </lineage>
</organism>
<dbReference type="InterPro" id="IPR016095">
    <property type="entry name" value="Ribosomal_uL1_3-a/b-sand"/>
</dbReference>
<feature type="compositionally biased region" description="Low complexity" evidence="5">
    <location>
        <begin position="24"/>
        <end position="34"/>
    </location>
</feature>
<dbReference type="GO" id="GO:0005762">
    <property type="term" value="C:mitochondrial large ribosomal subunit"/>
    <property type="evidence" value="ECO:0007669"/>
    <property type="project" value="TreeGrafter"/>
</dbReference>
<dbReference type="GO" id="GO:0003735">
    <property type="term" value="F:structural constituent of ribosome"/>
    <property type="evidence" value="ECO:0007669"/>
    <property type="project" value="TreeGrafter"/>
</dbReference>
<dbReference type="PANTHER" id="PTHR36427:SF3">
    <property type="entry name" value="LARGE RIBOSOMAL SUBUNIT PROTEIN UL1M"/>
    <property type="match status" value="1"/>
</dbReference>
<dbReference type="PROSITE" id="PS01199">
    <property type="entry name" value="RIBOSOMAL_L1"/>
    <property type="match status" value="1"/>
</dbReference>
<keyword evidence="2 4" id="KW-0689">Ribosomal protein</keyword>
<evidence type="ECO:0000313" key="6">
    <source>
        <dbReference type="EMBL" id="PWN27112.1"/>
    </source>
</evidence>
<dbReference type="PANTHER" id="PTHR36427">
    <property type="entry name" value="54S RIBOSOMAL PROTEIN L1, MITOCHONDRIAL"/>
    <property type="match status" value="1"/>
</dbReference>
<keyword evidence="7" id="KW-1185">Reference proteome</keyword>
<protein>
    <recommendedName>
        <fullName evidence="4">Ribosomal protein</fullName>
    </recommendedName>
</protein>
<dbReference type="InterPro" id="IPR023673">
    <property type="entry name" value="Ribosomal_uL1_CS"/>
</dbReference>
<reference evidence="6 7" key="1">
    <citation type="journal article" date="2018" name="Mol. Biol. Evol.">
        <title>Broad Genomic Sampling Reveals a Smut Pathogenic Ancestry of the Fungal Clade Ustilaginomycotina.</title>
        <authorList>
            <person name="Kijpornyongpan T."/>
            <person name="Mondo S.J."/>
            <person name="Barry K."/>
            <person name="Sandor L."/>
            <person name="Lee J."/>
            <person name="Lipzen A."/>
            <person name="Pangilinan J."/>
            <person name="LaButti K."/>
            <person name="Hainaut M."/>
            <person name="Henrissat B."/>
            <person name="Grigoriev I.V."/>
            <person name="Spatafora J.W."/>
            <person name="Aime M.C."/>
        </authorList>
    </citation>
    <scope>NUCLEOTIDE SEQUENCE [LARGE SCALE GENOMIC DNA]</scope>
    <source>
        <strain evidence="6 7">MCA 5214</strain>
    </source>
</reference>
<dbReference type="CDD" id="cd00403">
    <property type="entry name" value="Ribosomal_L1"/>
    <property type="match status" value="1"/>
</dbReference>
<dbReference type="EMBL" id="KZ819669">
    <property type="protein sequence ID" value="PWN27112.1"/>
    <property type="molecule type" value="Genomic_DNA"/>
</dbReference>
<accession>A0A316UP89</accession>
<dbReference type="Gene3D" id="3.40.50.790">
    <property type="match status" value="1"/>
</dbReference>
<dbReference type="Gene3D" id="3.30.190.20">
    <property type="match status" value="1"/>
</dbReference>